<dbReference type="AlphaFoldDB" id="A0A976MCP7"/>
<feature type="compositionally biased region" description="Basic and acidic residues" evidence="1">
    <location>
        <begin position="515"/>
        <end position="528"/>
    </location>
</feature>
<evidence type="ECO:0000313" key="4">
    <source>
        <dbReference type="Proteomes" id="UP000244811"/>
    </source>
</evidence>
<dbReference type="SUPFAM" id="SSF57184">
    <property type="entry name" value="Growth factor receptor domain"/>
    <property type="match status" value="1"/>
</dbReference>
<gene>
    <name evidence="3" type="ORF">MACK_000793</name>
</gene>
<feature type="region of interest" description="Disordered" evidence="1">
    <location>
        <begin position="574"/>
        <end position="597"/>
    </location>
</feature>
<feature type="compositionally biased region" description="Polar residues" evidence="1">
    <location>
        <begin position="465"/>
        <end position="496"/>
    </location>
</feature>
<feature type="region of interest" description="Disordered" evidence="1">
    <location>
        <begin position="347"/>
        <end position="528"/>
    </location>
</feature>
<name>A0A976MCP7_THEOR</name>
<dbReference type="Proteomes" id="UP000244811">
    <property type="component" value="Chromosome 1"/>
</dbReference>
<sequence length="597" mass="64922">MKLLLFLIFNIYIISVNGYFYTLLPLAVTRDNDNYKAFCPWNQTKDPHLKCTVNKSVMGYFHLESGQVKDAHPEPKDFFNPALQKRFTGDHCKKLKDSWNESKTGAVCKKYSFCYNVAEDKSLCTCQKGFFGNPYEGCHQHCVTDDDCSSPLARCAEPQVANQLKRCVCKDGYDGDGVLCHKNVCGTDRRAKCGGTASHKVCVPTGSGPNDFACICETGYFLNHKKECVPEFTVKENTVITLVGKNIKDGSRIELGDCLSFVINDQTKSIFYHKNSGDSIYVKKNIKNDKQFSIFFIVTKEVTAFSLLREGGFGLTKLYSMTNTFLGCKFGNARIFDPEGLDLSEEDSLDVAHQNVPPEPAPQSTPSPTEPGAGTPGGPAGSDQAPRAEGESGSQPGHEGVGDVGAGQRTGVAGRPEPGSAVTESSTGVSTLQKESSEDQVPDTESETKILQQPREGTDTESETKILTSPQDSNTQQETQNTNGERQPGDSSVQSTDSDEARLNQVQSQAGGKQTDAESAKQDEKLRPSVEVYVRELTAAEKSGGLAGHPLPTAMVQIASQEEPVGLEVGYSRAKGHQDASHLQMSISPETARRMDL</sequence>
<reference evidence="3" key="1">
    <citation type="submission" date="2022-07" db="EMBL/GenBank/DDBJ databases">
        <title>Evaluation of T. orientalis genome assembly methods using nanopore sequencing and analysis of variation between genomes.</title>
        <authorList>
            <person name="Yam J."/>
            <person name="Micallef M.L."/>
            <person name="Liu M."/>
            <person name="Djordjevic S.P."/>
            <person name="Bogema D.R."/>
            <person name="Jenkins C."/>
        </authorList>
    </citation>
    <scope>NUCLEOTIDE SEQUENCE</scope>
    <source>
        <strain evidence="3">Goon Nure</strain>
    </source>
</reference>
<feature type="compositionally biased region" description="Pro residues" evidence="1">
    <location>
        <begin position="357"/>
        <end position="369"/>
    </location>
</feature>
<evidence type="ECO:0000259" key="2">
    <source>
        <dbReference type="PROSITE" id="PS01186"/>
    </source>
</evidence>
<dbReference type="InterPro" id="IPR000742">
    <property type="entry name" value="EGF"/>
</dbReference>
<evidence type="ECO:0000313" key="3">
    <source>
        <dbReference type="EMBL" id="UKK00719.2"/>
    </source>
</evidence>
<feature type="compositionally biased region" description="Polar residues" evidence="1">
    <location>
        <begin position="422"/>
        <end position="434"/>
    </location>
</feature>
<accession>A0A976MCP7</accession>
<protein>
    <recommendedName>
        <fullName evidence="2">EGF-like domain-containing protein</fullName>
    </recommendedName>
</protein>
<evidence type="ECO:0000256" key="1">
    <source>
        <dbReference type="SAM" id="MobiDB-lite"/>
    </source>
</evidence>
<dbReference type="PROSITE" id="PS01186">
    <property type="entry name" value="EGF_2"/>
    <property type="match status" value="1"/>
</dbReference>
<dbReference type="InterPro" id="IPR009030">
    <property type="entry name" value="Growth_fac_rcpt_cys_sf"/>
</dbReference>
<feature type="domain" description="EGF-like" evidence="2">
    <location>
        <begin position="167"/>
        <end position="180"/>
    </location>
</feature>
<proteinExistence type="predicted"/>
<organism evidence="3 4">
    <name type="scientific">Theileria orientalis</name>
    <dbReference type="NCBI Taxonomy" id="68886"/>
    <lineage>
        <taxon>Eukaryota</taxon>
        <taxon>Sar</taxon>
        <taxon>Alveolata</taxon>
        <taxon>Apicomplexa</taxon>
        <taxon>Aconoidasida</taxon>
        <taxon>Piroplasmida</taxon>
        <taxon>Theileriidae</taxon>
        <taxon>Theileria</taxon>
    </lineage>
</organism>
<dbReference type="EMBL" id="CP056069">
    <property type="protein sequence ID" value="UKK00719.2"/>
    <property type="molecule type" value="Genomic_DNA"/>
</dbReference>